<comment type="caution">
    <text evidence="6">The sequence shown here is derived from an EMBL/GenBank/DDBJ whole genome shotgun (WGS) entry which is preliminary data.</text>
</comment>
<evidence type="ECO:0000256" key="2">
    <source>
        <dbReference type="ARBA" id="ARBA00029447"/>
    </source>
</evidence>
<dbReference type="PANTHER" id="PTHR32089:SF120">
    <property type="entry name" value="METHYL-ACCEPTING CHEMOTAXIS PROTEIN TLPQ"/>
    <property type="match status" value="1"/>
</dbReference>
<keyword evidence="4" id="KW-1133">Transmembrane helix</keyword>
<dbReference type="GO" id="GO:0007165">
    <property type="term" value="P:signal transduction"/>
    <property type="evidence" value="ECO:0007669"/>
    <property type="project" value="UniProtKB-KW"/>
</dbReference>
<feature type="domain" description="Methyl-accepting transducer" evidence="5">
    <location>
        <begin position="88"/>
        <end position="318"/>
    </location>
</feature>
<reference evidence="6 7" key="1">
    <citation type="submission" date="2019-03" db="EMBL/GenBank/DDBJ databases">
        <title>Genomic Encyclopedia of Type Strains, Phase IV (KMG-IV): sequencing the most valuable type-strain genomes for metagenomic binning, comparative biology and taxonomic classification.</title>
        <authorList>
            <person name="Goeker M."/>
        </authorList>
    </citation>
    <scope>NUCLEOTIDE SEQUENCE [LARGE SCALE GENOMIC DNA]</scope>
    <source>
        <strain evidence="6 7">DSM 103923</strain>
    </source>
</reference>
<dbReference type="Gene3D" id="1.10.287.950">
    <property type="entry name" value="Methyl-accepting chemotaxis protein"/>
    <property type="match status" value="1"/>
</dbReference>
<feature type="transmembrane region" description="Helical" evidence="4">
    <location>
        <begin position="30"/>
        <end position="47"/>
    </location>
</feature>
<dbReference type="GO" id="GO:0016020">
    <property type="term" value="C:membrane"/>
    <property type="evidence" value="ECO:0007669"/>
    <property type="project" value="InterPro"/>
</dbReference>
<dbReference type="PROSITE" id="PS50111">
    <property type="entry name" value="CHEMOTAXIS_TRANSDUC_2"/>
    <property type="match status" value="1"/>
</dbReference>
<evidence type="ECO:0000313" key="7">
    <source>
        <dbReference type="Proteomes" id="UP000295135"/>
    </source>
</evidence>
<keyword evidence="4" id="KW-0812">Transmembrane</keyword>
<dbReference type="EMBL" id="SLZY01000007">
    <property type="protein sequence ID" value="TCS71863.1"/>
    <property type="molecule type" value="Genomic_DNA"/>
</dbReference>
<keyword evidence="1 3" id="KW-0807">Transducer</keyword>
<protein>
    <submittedName>
        <fullName evidence="6">Methyl-accepting chemotaxis protein</fullName>
    </submittedName>
</protein>
<name>A0A4R3JVA1_9PROT</name>
<dbReference type="SUPFAM" id="SSF58104">
    <property type="entry name" value="Methyl-accepting chemotaxis protein (MCP) signaling domain"/>
    <property type="match status" value="1"/>
</dbReference>
<accession>A0A4R3JVA1</accession>
<evidence type="ECO:0000313" key="6">
    <source>
        <dbReference type="EMBL" id="TCS71863.1"/>
    </source>
</evidence>
<sequence>MKSITTSGTTIAALGLAALGAAAWFIEVPLWRVLVIAAIGLAGIFWLRRSATSSREETAAGSPVVDDTEAQALVHSLNAEFSALCQASTDELNRVSVLLAEAIERLINNFSGINRLVRSQHELTLSITQSTTEGPDNKIDFHAFIQNTSNTLESFVDNTLNTSKLAMGLVETMDSISNQVAYMQGILGEIEGIAKQTNLLALNASIEAARAGEAGRGFAVVADEVRNLSLRTNQFSHEIRDRMAQVENSLAGAHEAIYAVASTDMNFALQSKQTVQDTLHHVEAMSSNTADAAERIHRHADEVATLVNDAVTALQFQDMTSQLLAHTLGRIHTIQEMALSADEAVRNVGNPEAFHNARNRAYEALERNRARLNPVSQGSMDSGEVELF</sequence>
<dbReference type="Pfam" id="PF00015">
    <property type="entry name" value="MCPsignal"/>
    <property type="match status" value="1"/>
</dbReference>
<organism evidence="6 7">
    <name type="scientific">Sulfuritortus calidifontis</name>
    <dbReference type="NCBI Taxonomy" id="1914471"/>
    <lineage>
        <taxon>Bacteria</taxon>
        <taxon>Pseudomonadati</taxon>
        <taxon>Pseudomonadota</taxon>
        <taxon>Betaproteobacteria</taxon>
        <taxon>Nitrosomonadales</taxon>
        <taxon>Thiobacillaceae</taxon>
        <taxon>Sulfuritortus</taxon>
    </lineage>
</organism>
<dbReference type="PANTHER" id="PTHR32089">
    <property type="entry name" value="METHYL-ACCEPTING CHEMOTAXIS PROTEIN MCPB"/>
    <property type="match status" value="1"/>
</dbReference>
<keyword evidence="7" id="KW-1185">Reference proteome</keyword>
<proteinExistence type="inferred from homology"/>
<gene>
    <name evidence="6" type="ORF">EDC61_1071</name>
</gene>
<dbReference type="InterPro" id="IPR004089">
    <property type="entry name" value="MCPsignal_dom"/>
</dbReference>
<evidence type="ECO:0000256" key="1">
    <source>
        <dbReference type="ARBA" id="ARBA00023224"/>
    </source>
</evidence>
<evidence type="ECO:0000256" key="4">
    <source>
        <dbReference type="SAM" id="Phobius"/>
    </source>
</evidence>
<keyword evidence="4" id="KW-0472">Membrane</keyword>
<evidence type="ECO:0000256" key="3">
    <source>
        <dbReference type="PROSITE-ProRule" id="PRU00284"/>
    </source>
</evidence>
<dbReference type="Proteomes" id="UP000295135">
    <property type="component" value="Unassembled WGS sequence"/>
</dbReference>
<dbReference type="SMART" id="SM00283">
    <property type="entry name" value="MA"/>
    <property type="match status" value="1"/>
</dbReference>
<dbReference type="AlphaFoldDB" id="A0A4R3JVA1"/>
<comment type="similarity">
    <text evidence="2">Belongs to the methyl-accepting chemotaxis (MCP) protein family.</text>
</comment>
<evidence type="ECO:0000259" key="5">
    <source>
        <dbReference type="PROSITE" id="PS50111"/>
    </source>
</evidence>